<evidence type="ECO:0000313" key="5">
    <source>
        <dbReference type="EMBL" id="GAA0187123.1"/>
    </source>
</evidence>
<dbReference type="AlphaFoldDB" id="A0AAV3RZF7"/>
<keyword evidence="2" id="KW-0843">Virulence</keyword>
<feature type="signal peptide" evidence="3">
    <location>
        <begin position="1"/>
        <end position="27"/>
    </location>
</feature>
<dbReference type="GO" id="GO:0008061">
    <property type="term" value="F:chitin binding"/>
    <property type="evidence" value="ECO:0007669"/>
    <property type="project" value="UniProtKB-KW"/>
</dbReference>
<dbReference type="SMART" id="SM00257">
    <property type="entry name" value="LysM"/>
    <property type="match status" value="1"/>
</dbReference>
<evidence type="ECO:0000259" key="4">
    <source>
        <dbReference type="PROSITE" id="PS51782"/>
    </source>
</evidence>
<dbReference type="PROSITE" id="PS51782">
    <property type="entry name" value="LYSM"/>
    <property type="match status" value="1"/>
</dbReference>
<keyword evidence="3" id="KW-0732">Signal</keyword>
<evidence type="ECO:0000313" key="6">
    <source>
        <dbReference type="Proteomes" id="UP001454036"/>
    </source>
</evidence>
<proteinExistence type="predicted"/>
<sequence>MACNRTSTVSYSTLLLVFLLIISNAECRTNPNALEATTVVSCSKVYGAQEGDTCSGMGTNFGLSDESFLGLNPNINCETIFVGQWICILGGFGS</sequence>
<dbReference type="InterPro" id="IPR036779">
    <property type="entry name" value="LysM_dom_sf"/>
</dbReference>
<evidence type="ECO:0000256" key="1">
    <source>
        <dbReference type="ARBA" id="ARBA00022669"/>
    </source>
</evidence>
<dbReference type="InterPro" id="IPR018392">
    <property type="entry name" value="LysM"/>
</dbReference>
<dbReference type="EMBL" id="BAABME010014375">
    <property type="protein sequence ID" value="GAA0187123.1"/>
    <property type="molecule type" value="Genomic_DNA"/>
</dbReference>
<feature type="domain" description="LysM" evidence="4">
    <location>
        <begin position="44"/>
        <end position="88"/>
    </location>
</feature>
<feature type="chain" id="PRO_5043909895" description="LysM domain-containing protein" evidence="3">
    <location>
        <begin position="28"/>
        <end position="94"/>
    </location>
</feature>
<gene>
    <name evidence="5" type="ORF">LIER_34411</name>
</gene>
<dbReference type="Proteomes" id="UP001454036">
    <property type="component" value="Unassembled WGS sequence"/>
</dbReference>
<accession>A0AAV3RZF7</accession>
<dbReference type="InterPro" id="IPR052210">
    <property type="entry name" value="LysM1-like"/>
</dbReference>
<dbReference type="CDD" id="cd00118">
    <property type="entry name" value="LysM"/>
    <property type="match status" value="1"/>
</dbReference>
<dbReference type="SUPFAM" id="SSF54106">
    <property type="entry name" value="LysM domain"/>
    <property type="match status" value="1"/>
</dbReference>
<dbReference type="Gene3D" id="3.10.350.10">
    <property type="entry name" value="LysM domain"/>
    <property type="match status" value="1"/>
</dbReference>
<reference evidence="5 6" key="1">
    <citation type="submission" date="2024-01" db="EMBL/GenBank/DDBJ databases">
        <title>The complete chloroplast genome sequence of Lithospermum erythrorhizon: insights into the phylogenetic relationship among Boraginaceae species and the maternal lineages of purple gromwells.</title>
        <authorList>
            <person name="Okada T."/>
            <person name="Watanabe K."/>
        </authorList>
    </citation>
    <scope>NUCLEOTIDE SEQUENCE [LARGE SCALE GENOMIC DNA]</scope>
</reference>
<evidence type="ECO:0000256" key="3">
    <source>
        <dbReference type="SAM" id="SignalP"/>
    </source>
</evidence>
<dbReference type="PANTHER" id="PTHR34997">
    <property type="entry name" value="AM15"/>
    <property type="match status" value="1"/>
</dbReference>
<name>A0AAV3RZF7_LITER</name>
<dbReference type="Pfam" id="PF01476">
    <property type="entry name" value="LysM"/>
    <property type="match status" value="1"/>
</dbReference>
<keyword evidence="1" id="KW-0147">Chitin-binding</keyword>
<comment type="caution">
    <text evidence="5">The sequence shown here is derived from an EMBL/GenBank/DDBJ whole genome shotgun (WGS) entry which is preliminary data.</text>
</comment>
<evidence type="ECO:0000256" key="2">
    <source>
        <dbReference type="ARBA" id="ARBA00023026"/>
    </source>
</evidence>
<keyword evidence="6" id="KW-1185">Reference proteome</keyword>
<organism evidence="5 6">
    <name type="scientific">Lithospermum erythrorhizon</name>
    <name type="common">Purple gromwell</name>
    <name type="synonym">Lithospermum officinale var. erythrorhizon</name>
    <dbReference type="NCBI Taxonomy" id="34254"/>
    <lineage>
        <taxon>Eukaryota</taxon>
        <taxon>Viridiplantae</taxon>
        <taxon>Streptophyta</taxon>
        <taxon>Embryophyta</taxon>
        <taxon>Tracheophyta</taxon>
        <taxon>Spermatophyta</taxon>
        <taxon>Magnoliopsida</taxon>
        <taxon>eudicotyledons</taxon>
        <taxon>Gunneridae</taxon>
        <taxon>Pentapetalae</taxon>
        <taxon>asterids</taxon>
        <taxon>lamiids</taxon>
        <taxon>Boraginales</taxon>
        <taxon>Boraginaceae</taxon>
        <taxon>Boraginoideae</taxon>
        <taxon>Lithospermeae</taxon>
        <taxon>Lithospermum</taxon>
    </lineage>
</organism>
<dbReference type="PANTHER" id="PTHR34997:SF1">
    <property type="entry name" value="PEPTIDOGLYCAN-BINDING LYSIN DOMAIN"/>
    <property type="match status" value="1"/>
</dbReference>
<protein>
    <recommendedName>
        <fullName evidence="4">LysM domain-containing protein</fullName>
    </recommendedName>
</protein>